<dbReference type="PANTHER" id="PTHR33375:SF1">
    <property type="entry name" value="CHROMOSOME-PARTITIONING PROTEIN PARB-RELATED"/>
    <property type="match status" value="1"/>
</dbReference>
<dbReference type="InterPro" id="IPR041468">
    <property type="entry name" value="HTH_ParB/Spo0J"/>
</dbReference>
<dbReference type="GO" id="GO:0045881">
    <property type="term" value="P:positive regulation of sporulation resulting in formation of a cellular spore"/>
    <property type="evidence" value="ECO:0007669"/>
    <property type="project" value="TreeGrafter"/>
</dbReference>
<dbReference type="RefSeq" id="WP_084666953.1">
    <property type="nucleotide sequence ID" value="NZ_LT838272.1"/>
</dbReference>
<dbReference type="InterPro" id="IPR004437">
    <property type="entry name" value="ParB/RepB/Spo0J"/>
</dbReference>
<evidence type="ECO:0000256" key="3">
    <source>
        <dbReference type="ARBA" id="ARBA00022829"/>
    </source>
</evidence>
<dbReference type="OrthoDB" id="9802051at2"/>
<reference evidence="6 7" key="1">
    <citation type="submission" date="2017-04" db="EMBL/GenBank/DDBJ databases">
        <authorList>
            <person name="Afonso C.L."/>
            <person name="Miller P.J."/>
            <person name="Scott M.A."/>
            <person name="Spackman E."/>
            <person name="Goraichik I."/>
            <person name="Dimitrov K.M."/>
            <person name="Suarez D.L."/>
            <person name="Swayne D.E."/>
        </authorList>
    </citation>
    <scope>NUCLEOTIDE SEQUENCE [LARGE SCALE GENOMIC DNA]</scope>
    <source>
        <strain evidence="6 7">ToBE</strain>
    </source>
</reference>
<evidence type="ECO:0000256" key="1">
    <source>
        <dbReference type="ARBA" id="ARBA00004453"/>
    </source>
</evidence>
<dbReference type="GO" id="GO:0005694">
    <property type="term" value="C:chromosome"/>
    <property type="evidence" value="ECO:0007669"/>
    <property type="project" value="TreeGrafter"/>
</dbReference>
<keyword evidence="3" id="KW-0159">Chromosome partition</keyword>
<dbReference type="STRING" id="698762.SAMN00808754_3322"/>
<dbReference type="Proteomes" id="UP000192569">
    <property type="component" value="Chromosome I"/>
</dbReference>
<evidence type="ECO:0000256" key="2">
    <source>
        <dbReference type="ARBA" id="ARBA00006295"/>
    </source>
</evidence>
<evidence type="ECO:0000259" key="5">
    <source>
        <dbReference type="SMART" id="SM00470"/>
    </source>
</evidence>
<dbReference type="NCBIfam" id="TIGR00180">
    <property type="entry name" value="parB_part"/>
    <property type="match status" value="1"/>
</dbReference>
<keyword evidence="4" id="KW-0238">DNA-binding</keyword>
<keyword evidence="7" id="KW-1185">Reference proteome</keyword>
<organism evidence="6 7">
    <name type="scientific">Thermanaeromonas toyohensis ToBE</name>
    <dbReference type="NCBI Taxonomy" id="698762"/>
    <lineage>
        <taxon>Bacteria</taxon>
        <taxon>Bacillati</taxon>
        <taxon>Bacillota</taxon>
        <taxon>Clostridia</taxon>
        <taxon>Neomoorellales</taxon>
        <taxon>Neomoorellaceae</taxon>
        <taxon>Thermanaeromonas</taxon>
    </lineage>
</organism>
<dbReference type="GO" id="GO:0009295">
    <property type="term" value="C:nucleoid"/>
    <property type="evidence" value="ECO:0007669"/>
    <property type="project" value="UniProtKB-SubCell"/>
</dbReference>
<name>A0A1W1W3I0_9FIRM</name>
<protein>
    <submittedName>
        <fullName evidence="6">Chromosome partitioning protein, ParB family</fullName>
    </submittedName>
</protein>
<comment type="subcellular location">
    <subcellularLocation>
        <location evidence="1">Cytoplasm</location>
        <location evidence="1">Nucleoid</location>
    </subcellularLocation>
</comment>
<dbReference type="FunFam" id="3.90.1530.30:FF:000001">
    <property type="entry name" value="Chromosome partitioning protein ParB"/>
    <property type="match status" value="1"/>
</dbReference>
<dbReference type="GO" id="GO:0007059">
    <property type="term" value="P:chromosome segregation"/>
    <property type="evidence" value="ECO:0007669"/>
    <property type="project" value="UniProtKB-KW"/>
</dbReference>
<dbReference type="Gene3D" id="3.90.1530.30">
    <property type="match status" value="1"/>
</dbReference>
<dbReference type="InterPro" id="IPR003115">
    <property type="entry name" value="ParB_N"/>
</dbReference>
<dbReference type="Pfam" id="PF23552">
    <property type="entry name" value="ParB_C"/>
    <property type="match status" value="1"/>
</dbReference>
<sequence>MVKRGLGRGLGALLPELKDKEGTSGVQLLPVDTIVAGKHQPREDFDREKLEELVNSIRAHGVIQPIVVRPLGEGRYELVAGERRWRACQLAGLREIPALVRQLDEREVREIALIENVQREDLNPLEEAKAYQALLVEYGLTQEEIASRVGKSRPVIANALRLLQLPLAVQEMLRQGQLSAGHARALLSLEDPELQVRAAAEVVNRKLSVRETEELVRRWQRKGVTGPGISAEKKRRQPDWELEAVTETLEARLGTTVKIRPLRQGGRIEIYYYSDGELERLLQLLGQEIGEREECFT</sequence>
<comment type="similarity">
    <text evidence="2">Belongs to the ParB family.</text>
</comment>
<dbReference type="Pfam" id="PF02195">
    <property type="entry name" value="ParB_N"/>
    <property type="match status" value="1"/>
</dbReference>
<dbReference type="SUPFAM" id="SSF110849">
    <property type="entry name" value="ParB/Sulfiredoxin"/>
    <property type="match status" value="1"/>
</dbReference>
<dbReference type="SUPFAM" id="SSF109709">
    <property type="entry name" value="KorB DNA-binding domain-like"/>
    <property type="match status" value="1"/>
</dbReference>
<dbReference type="GO" id="GO:0003677">
    <property type="term" value="F:DNA binding"/>
    <property type="evidence" value="ECO:0007669"/>
    <property type="project" value="UniProtKB-KW"/>
</dbReference>
<dbReference type="AlphaFoldDB" id="A0A1W1W3I0"/>
<evidence type="ECO:0000313" key="7">
    <source>
        <dbReference type="Proteomes" id="UP000192569"/>
    </source>
</evidence>
<dbReference type="EMBL" id="LT838272">
    <property type="protein sequence ID" value="SMC00185.1"/>
    <property type="molecule type" value="Genomic_DNA"/>
</dbReference>
<dbReference type="SMART" id="SM00470">
    <property type="entry name" value="ParB"/>
    <property type="match status" value="1"/>
</dbReference>
<evidence type="ECO:0000313" key="6">
    <source>
        <dbReference type="EMBL" id="SMC00185.1"/>
    </source>
</evidence>
<proteinExistence type="inferred from homology"/>
<accession>A0A1W1W3I0</accession>
<gene>
    <name evidence="6" type="ORF">SAMN00808754_3322</name>
</gene>
<dbReference type="PANTHER" id="PTHR33375">
    <property type="entry name" value="CHROMOSOME-PARTITIONING PROTEIN PARB-RELATED"/>
    <property type="match status" value="1"/>
</dbReference>
<dbReference type="InterPro" id="IPR036086">
    <property type="entry name" value="ParB/Sulfiredoxin_sf"/>
</dbReference>
<dbReference type="Gene3D" id="1.10.10.2830">
    <property type="match status" value="1"/>
</dbReference>
<dbReference type="FunFam" id="1.10.10.2830:FF:000001">
    <property type="entry name" value="Chromosome partitioning protein ParB"/>
    <property type="match status" value="1"/>
</dbReference>
<dbReference type="InterPro" id="IPR050336">
    <property type="entry name" value="Chromosome_partition/occlusion"/>
</dbReference>
<dbReference type="CDD" id="cd16393">
    <property type="entry name" value="SPO0J_N"/>
    <property type="match status" value="1"/>
</dbReference>
<dbReference type="Pfam" id="PF17762">
    <property type="entry name" value="HTH_ParB"/>
    <property type="match status" value="1"/>
</dbReference>
<evidence type="ECO:0000256" key="4">
    <source>
        <dbReference type="ARBA" id="ARBA00023125"/>
    </source>
</evidence>
<dbReference type="InterPro" id="IPR057240">
    <property type="entry name" value="ParB_dimer_C"/>
</dbReference>
<feature type="domain" description="ParB-like N-terminal" evidence="5">
    <location>
        <begin position="27"/>
        <end position="117"/>
    </location>
</feature>